<dbReference type="CDD" id="cd00402">
    <property type="entry name" value="Riboflavin_synthase_like"/>
    <property type="match status" value="1"/>
</dbReference>
<dbReference type="SUPFAM" id="SSF63380">
    <property type="entry name" value="Riboflavin synthase domain-like"/>
    <property type="match status" value="2"/>
</dbReference>
<reference evidence="10" key="1">
    <citation type="journal article" date="2020" name="Fungal Divers.">
        <title>Resolving the Mortierellaceae phylogeny through synthesis of multi-gene phylogenetics and phylogenomics.</title>
        <authorList>
            <person name="Vandepol N."/>
            <person name="Liber J."/>
            <person name="Desiro A."/>
            <person name="Na H."/>
            <person name="Kennedy M."/>
            <person name="Barry K."/>
            <person name="Grigoriev I.V."/>
            <person name="Miller A.N."/>
            <person name="O'Donnell K."/>
            <person name="Stajich J.E."/>
            <person name="Bonito G."/>
        </authorList>
    </citation>
    <scope>NUCLEOTIDE SEQUENCE</scope>
    <source>
        <strain evidence="10">BC1065</strain>
    </source>
</reference>
<evidence type="ECO:0000256" key="3">
    <source>
        <dbReference type="ARBA" id="ARBA00012827"/>
    </source>
</evidence>
<evidence type="ECO:0000256" key="4">
    <source>
        <dbReference type="ARBA" id="ARBA00013950"/>
    </source>
</evidence>
<keyword evidence="6" id="KW-0808">Transferase</keyword>
<dbReference type="NCBIfam" id="TIGR00187">
    <property type="entry name" value="ribE"/>
    <property type="match status" value="1"/>
</dbReference>
<dbReference type="AlphaFoldDB" id="A0A9P6UAJ5"/>
<evidence type="ECO:0000313" key="11">
    <source>
        <dbReference type="Proteomes" id="UP000807716"/>
    </source>
</evidence>
<keyword evidence="7" id="KW-0677">Repeat</keyword>
<dbReference type="FunFam" id="2.40.30.20:FF:000006">
    <property type="entry name" value="Riboflavin synthase, alpha subunit"/>
    <property type="match status" value="1"/>
</dbReference>
<evidence type="ECO:0000259" key="9">
    <source>
        <dbReference type="PROSITE" id="PS51177"/>
    </source>
</evidence>
<proteinExistence type="predicted"/>
<feature type="repeat" description="Lumazine-binding" evidence="8">
    <location>
        <begin position="1"/>
        <end position="103"/>
    </location>
</feature>
<evidence type="ECO:0000256" key="2">
    <source>
        <dbReference type="ARBA" id="ARBA00004887"/>
    </source>
</evidence>
<evidence type="ECO:0000313" key="10">
    <source>
        <dbReference type="EMBL" id="KAG0266333.1"/>
    </source>
</evidence>
<dbReference type="Gene3D" id="2.40.30.20">
    <property type="match status" value="2"/>
</dbReference>
<evidence type="ECO:0000256" key="1">
    <source>
        <dbReference type="ARBA" id="ARBA00002803"/>
    </source>
</evidence>
<evidence type="ECO:0000256" key="7">
    <source>
        <dbReference type="ARBA" id="ARBA00022737"/>
    </source>
</evidence>
<evidence type="ECO:0000256" key="8">
    <source>
        <dbReference type="PROSITE-ProRule" id="PRU00524"/>
    </source>
</evidence>
<dbReference type="PIRSF" id="PIRSF000498">
    <property type="entry name" value="Riboflavin_syn_A"/>
    <property type="match status" value="1"/>
</dbReference>
<feature type="repeat" description="Lumazine-binding" evidence="8">
    <location>
        <begin position="104"/>
        <end position="205"/>
    </location>
</feature>
<evidence type="ECO:0000256" key="6">
    <source>
        <dbReference type="ARBA" id="ARBA00022679"/>
    </source>
</evidence>
<dbReference type="InterPro" id="IPR026017">
    <property type="entry name" value="Lumazine-bd_dom"/>
</dbReference>
<evidence type="ECO:0000256" key="5">
    <source>
        <dbReference type="ARBA" id="ARBA00022619"/>
    </source>
</evidence>
<feature type="domain" description="Lumazine-binding" evidence="9">
    <location>
        <begin position="1"/>
        <end position="103"/>
    </location>
</feature>
<dbReference type="NCBIfam" id="NF006767">
    <property type="entry name" value="PRK09289.1"/>
    <property type="match status" value="1"/>
</dbReference>
<dbReference type="InterPro" id="IPR023366">
    <property type="entry name" value="ATP_synth_asu-like_sf"/>
</dbReference>
<dbReference type="InterPro" id="IPR017938">
    <property type="entry name" value="Riboflavin_synthase-like_b-brl"/>
</dbReference>
<organism evidence="10 11">
    <name type="scientific">Actinomortierella ambigua</name>
    <dbReference type="NCBI Taxonomy" id="1343610"/>
    <lineage>
        <taxon>Eukaryota</taxon>
        <taxon>Fungi</taxon>
        <taxon>Fungi incertae sedis</taxon>
        <taxon>Mucoromycota</taxon>
        <taxon>Mortierellomycotina</taxon>
        <taxon>Mortierellomycetes</taxon>
        <taxon>Mortierellales</taxon>
        <taxon>Mortierellaceae</taxon>
        <taxon>Actinomortierella</taxon>
    </lineage>
</organism>
<accession>A0A9P6UAJ5</accession>
<comment type="caution">
    <text evidence="10">The sequence shown here is derived from an EMBL/GenBank/DDBJ whole genome shotgun (WGS) entry which is preliminary data.</text>
</comment>
<dbReference type="OrthoDB" id="10258924at2759"/>
<dbReference type="EC" id="2.5.1.9" evidence="3"/>
<comment type="pathway">
    <text evidence="2">Cofactor biosynthesis; riboflavin biosynthesis; riboflavin from 2-hydroxy-3-oxobutyl phosphate and 5-amino-6-(D-ribitylamino)uracil: step 2/2.</text>
</comment>
<name>A0A9P6UAJ5_9FUNG</name>
<protein>
    <recommendedName>
        <fullName evidence="4">Riboflavin synthase</fullName>
        <ecNumber evidence="3">2.5.1.9</ecNumber>
    </recommendedName>
</protein>
<dbReference type="PANTHER" id="PTHR21098:SF0">
    <property type="entry name" value="RIBOFLAVIN SYNTHASE"/>
    <property type="match status" value="1"/>
</dbReference>
<dbReference type="EMBL" id="JAAAJB010000096">
    <property type="protein sequence ID" value="KAG0266333.1"/>
    <property type="molecule type" value="Genomic_DNA"/>
</dbReference>
<keyword evidence="5" id="KW-0686">Riboflavin biosynthesis</keyword>
<dbReference type="GO" id="GO:0009231">
    <property type="term" value="P:riboflavin biosynthetic process"/>
    <property type="evidence" value="ECO:0007669"/>
    <property type="project" value="UniProtKB-KW"/>
</dbReference>
<dbReference type="PROSITE" id="PS51177">
    <property type="entry name" value="LUMAZINE_BIND"/>
    <property type="match status" value="2"/>
</dbReference>
<keyword evidence="11" id="KW-1185">Reference proteome</keyword>
<feature type="domain" description="Lumazine-binding" evidence="9">
    <location>
        <begin position="104"/>
        <end position="205"/>
    </location>
</feature>
<dbReference type="GO" id="GO:0004746">
    <property type="term" value="F:riboflavin synthase activity"/>
    <property type="evidence" value="ECO:0007669"/>
    <property type="project" value="UniProtKB-EC"/>
</dbReference>
<dbReference type="InterPro" id="IPR001783">
    <property type="entry name" value="Lumazine-bd"/>
</dbReference>
<dbReference type="Proteomes" id="UP000807716">
    <property type="component" value="Unassembled WGS sequence"/>
</dbReference>
<dbReference type="FunFam" id="2.40.30.20:FF:000004">
    <property type="entry name" value="Riboflavin synthase, alpha subunit"/>
    <property type="match status" value="1"/>
</dbReference>
<sequence length="239" mass="25621">MFTGIVEIMGRVTDVSPLDSTSSGGGGFSITIGEAADILVDCHLGDSIAVNGTCLTVTEFDTNSFKIGVAPETLRKTNLGSLKVGQQVNLERAMSAHTRFGGHMVQGHVDGTCTIHSRTEDGNAITFVFQVAEQWAELMTYIVPKGFIALDGTSLTVIDVDDEKRTFSIMMIAYTQTKVVMPQKAVGDEVNFEVDMMGKYTGKGVEAMIKRYLNGEEGEAIIAKAVDRVLAKRAAAGSQ</sequence>
<gene>
    <name evidence="10" type="primary">RIB5</name>
    <name evidence="10" type="ORF">DFQ27_009869</name>
</gene>
<dbReference type="Pfam" id="PF00677">
    <property type="entry name" value="Lum_binding"/>
    <property type="match status" value="2"/>
</dbReference>
<comment type="function">
    <text evidence="1">Catalyzes the dismutation of two molecules of 6,7-dimethyl-8-ribityllumazine, resulting in the formation of riboflavin and 5-amino-6-(D-ribitylamino)uracil.</text>
</comment>
<dbReference type="PANTHER" id="PTHR21098">
    <property type="entry name" value="RIBOFLAVIN SYNTHASE ALPHA CHAIN"/>
    <property type="match status" value="1"/>
</dbReference>